<accession>A0A7I9VNE0</accession>
<keyword evidence="14" id="KW-0413">Isomerase</keyword>
<evidence type="ECO:0000256" key="12">
    <source>
        <dbReference type="ARBA" id="ARBA00076160"/>
    </source>
</evidence>
<dbReference type="PANTHER" id="PTHR30307:SF0">
    <property type="entry name" value="S-ADENOSYLMETHIONINE:TRNA RIBOSYLTRANSFERASE-ISOMERASE"/>
    <property type="match status" value="1"/>
</dbReference>
<evidence type="ECO:0000256" key="10">
    <source>
        <dbReference type="ARBA" id="ARBA00066503"/>
    </source>
</evidence>
<dbReference type="NCBIfam" id="NF001140">
    <property type="entry name" value="PRK00147.1"/>
    <property type="match status" value="1"/>
</dbReference>
<evidence type="ECO:0000256" key="9">
    <source>
        <dbReference type="ARBA" id="ARBA00061210"/>
    </source>
</evidence>
<evidence type="ECO:0000256" key="5">
    <source>
        <dbReference type="ARBA" id="ARBA00022679"/>
    </source>
</evidence>
<comment type="caution">
    <text evidence="14">The sequence shown here is derived from an EMBL/GenBank/DDBJ whole genome shotgun (WGS) entry which is preliminary data.</text>
</comment>
<dbReference type="GO" id="GO:0051075">
    <property type="term" value="F:S-adenosylmethionine:tRNA ribosyltransferase-isomerase activity"/>
    <property type="evidence" value="ECO:0007669"/>
    <property type="project" value="UniProtKB-EC"/>
</dbReference>
<comment type="catalytic activity">
    <reaction evidence="8 13">
        <text>7-aminomethyl-7-carbaguanosine(34) in tRNA + S-adenosyl-L-methionine = epoxyqueuosine(34) in tRNA + adenine + L-methionine + 2 H(+)</text>
        <dbReference type="Rhea" id="RHEA:32155"/>
        <dbReference type="Rhea" id="RHEA-COMP:10342"/>
        <dbReference type="Rhea" id="RHEA-COMP:18582"/>
        <dbReference type="ChEBI" id="CHEBI:15378"/>
        <dbReference type="ChEBI" id="CHEBI:16708"/>
        <dbReference type="ChEBI" id="CHEBI:57844"/>
        <dbReference type="ChEBI" id="CHEBI:59789"/>
        <dbReference type="ChEBI" id="CHEBI:82833"/>
        <dbReference type="ChEBI" id="CHEBI:194443"/>
        <dbReference type="EC" id="2.4.99.17"/>
    </reaction>
</comment>
<comment type="similarity">
    <text evidence="9 13">Belongs to the QueA family.</text>
</comment>
<protein>
    <recommendedName>
        <fullName evidence="11 13">S-adenosylmethionine:tRNA ribosyltransferase-isomerase</fullName>
        <ecNumber evidence="10 13">2.4.99.17</ecNumber>
    </recommendedName>
    <alternativeName>
        <fullName evidence="12 13">Queuosine biosynthesis protein QueA</fullName>
    </alternativeName>
</protein>
<dbReference type="RefSeq" id="WP_176065985.1">
    <property type="nucleotide sequence ID" value="NZ_BJTG01000006.1"/>
</dbReference>
<evidence type="ECO:0000313" key="15">
    <source>
        <dbReference type="Proteomes" id="UP000503640"/>
    </source>
</evidence>
<evidence type="ECO:0000256" key="3">
    <source>
        <dbReference type="ARBA" id="ARBA00011245"/>
    </source>
</evidence>
<dbReference type="InterPro" id="IPR042119">
    <property type="entry name" value="QueA_dom2"/>
</dbReference>
<dbReference type="EC" id="2.4.99.17" evidence="10 13"/>
<comment type="subcellular location">
    <subcellularLocation>
        <location evidence="1 13">Cytoplasm</location>
    </subcellularLocation>
</comment>
<dbReference type="Gene3D" id="2.40.10.240">
    <property type="entry name" value="QueA-like"/>
    <property type="match status" value="1"/>
</dbReference>
<dbReference type="GO" id="GO:0005737">
    <property type="term" value="C:cytoplasm"/>
    <property type="evidence" value="ECO:0007669"/>
    <property type="project" value="UniProtKB-SubCell"/>
</dbReference>
<dbReference type="Pfam" id="PF02547">
    <property type="entry name" value="Queuosine_synth"/>
    <property type="match status" value="1"/>
</dbReference>
<keyword evidence="6 13" id="KW-0949">S-adenosyl-L-methionine</keyword>
<dbReference type="SUPFAM" id="SSF111337">
    <property type="entry name" value="QueA-like"/>
    <property type="match status" value="1"/>
</dbReference>
<keyword evidence="5 13" id="KW-0808">Transferase</keyword>
<evidence type="ECO:0000256" key="13">
    <source>
        <dbReference type="HAMAP-Rule" id="MF_00113"/>
    </source>
</evidence>
<dbReference type="InterPro" id="IPR036100">
    <property type="entry name" value="QueA_sf"/>
</dbReference>
<dbReference type="EMBL" id="BJTG01000006">
    <property type="protein sequence ID" value="GEJ57926.1"/>
    <property type="molecule type" value="Genomic_DNA"/>
</dbReference>
<evidence type="ECO:0000256" key="8">
    <source>
        <dbReference type="ARBA" id="ARBA00052751"/>
    </source>
</evidence>
<reference evidence="15" key="1">
    <citation type="journal article" date="2020" name="Appl. Environ. Microbiol.">
        <title>Diazotrophic Anaeromyxobacter Isolates from Soils.</title>
        <authorList>
            <person name="Masuda Y."/>
            <person name="Yamanaka H."/>
            <person name="Xu Z.X."/>
            <person name="Shiratori Y."/>
            <person name="Aono T."/>
            <person name="Amachi S."/>
            <person name="Senoo K."/>
            <person name="Itoh H."/>
        </authorList>
    </citation>
    <scope>NUCLEOTIDE SEQUENCE [LARGE SCALE GENOMIC DNA]</scope>
    <source>
        <strain evidence="15">R267</strain>
    </source>
</reference>
<dbReference type="NCBIfam" id="TIGR00113">
    <property type="entry name" value="queA"/>
    <property type="match status" value="1"/>
</dbReference>
<evidence type="ECO:0000256" key="6">
    <source>
        <dbReference type="ARBA" id="ARBA00022691"/>
    </source>
</evidence>
<proteinExistence type="inferred from homology"/>
<dbReference type="Proteomes" id="UP000503640">
    <property type="component" value="Unassembled WGS sequence"/>
</dbReference>
<dbReference type="AlphaFoldDB" id="A0A7I9VNE0"/>
<dbReference type="PANTHER" id="PTHR30307">
    <property type="entry name" value="S-ADENOSYLMETHIONINE:TRNA RIBOSYLTRANSFERASE-ISOMERASE"/>
    <property type="match status" value="1"/>
</dbReference>
<dbReference type="UniPathway" id="UPA00392"/>
<keyword evidence="15" id="KW-1185">Reference proteome</keyword>
<evidence type="ECO:0000256" key="11">
    <source>
        <dbReference type="ARBA" id="ARBA00069325"/>
    </source>
</evidence>
<organism evidence="14 15">
    <name type="scientific">Anaeromyxobacter diazotrophicus</name>
    <dbReference type="NCBI Taxonomy" id="2590199"/>
    <lineage>
        <taxon>Bacteria</taxon>
        <taxon>Pseudomonadati</taxon>
        <taxon>Myxococcota</taxon>
        <taxon>Myxococcia</taxon>
        <taxon>Myxococcales</taxon>
        <taxon>Cystobacterineae</taxon>
        <taxon>Anaeromyxobacteraceae</taxon>
        <taxon>Anaeromyxobacter</taxon>
    </lineage>
</organism>
<comment type="pathway">
    <text evidence="2 13">tRNA modification; tRNA-queuosine biosynthesis.</text>
</comment>
<dbReference type="InterPro" id="IPR042118">
    <property type="entry name" value="QueA_dom1"/>
</dbReference>
<comment type="subunit">
    <text evidence="3 13">Monomer.</text>
</comment>
<dbReference type="InterPro" id="IPR003699">
    <property type="entry name" value="QueA"/>
</dbReference>
<evidence type="ECO:0000256" key="2">
    <source>
        <dbReference type="ARBA" id="ARBA00004691"/>
    </source>
</evidence>
<dbReference type="FunFam" id="3.40.1780.10:FF:000001">
    <property type="entry name" value="S-adenosylmethionine:tRNA ribosyltransferase-isomerase"/>
    <property type="match status" value="1"/>
</dbReference>
<comment type="function">
    <text evidence="13">Transfers and isomerizes the ribose moiety from AdoMet to the 7-aminomethyl group of 7-deazaguanine (preQ1-tRNA) to give epoxyqueuosine (oQ-tRNA).</text>
</comment>
<evidence type="ECO:0000256" key="1">
    <source>
        <dbReference type="ARBA" id="ARBA00004496"/>
    </source>
</evidence>
<name>A0A7I9VNE0_9BACT</name>
<dbReference type="GO" id="GO:0008616">
    <property type="term" value="P:tRNA queuosine(34) biosynthetic process"/>
    <property type="evidence" value="ECO:0007669"/>
    <property type="project" value="UniProtKB-UniRule"/>
</dbReference>
<keyword evidence="7 13" id="KW-0671">Queuosine biosynthesis</keyword>
<evidence type="ECO:0000256" key="4">
    <source>
        <dbReference type="ARBA" id="ARBA00022490"/>
    </source>
</evidence>
<evidence type="ECO:0000313" key="14">
    <source>
        <dbReference type="EMBL" id="GEJ57926.1"/>
    </source>
</evidence>
<dbReference type="HAMAP" id="MF_00113">
    <property type="entry name" value="QueA"/>
    <property type="match status" value="1"/>
</dbReference>
<keyword evidence="4 13" id="KW-0963">Cytoplasm</keyword>
<evidence type="ECO:0000256" key="7">
    <source>
        <dbReference type="ARBA" id="ARBA00022785"/>
    </source>
</evidence>
<sequence length="344" mass="37089">MTLSDFDYPLPEELIAQEPVSPRDASRLLVVPRDGGAALSELRFAELERLLRPGDLLVLNDTRVIPARLLGTKESGGRCELLLLEPLEGEEGARWRALGQSSKPLRPGMRLAFGALAAAVEAAQGGGLFEVRFDRGGAALRAALEAVGRMPLPPYIRREPNAADRERYQTVVARVPGSAAAPTAGLHFTPELLARLSARGVERTAVTLHVGAGTFLPVRGDDLDQHRMHEERYEVSAEAAHAFAACRARGGRVVAVGTTAVRTLESACEGGALRPGSGRTALFIRPGFRFQAVDALVTNLHLPRSTLLMLVCAFAGRERVLAAYGEAVARRFRFFSYGDAMFLA</sequence>
<gene>
    <name evidence="13 14" type="primary">queA</name>
    <name evidence="14" type="ORF">AMYX_26670</name>
</gene>
<dbReference type="Gene3D" id="3.40.1780.10">
    <property type="entry name" value="QueA-like"/>
    <property type="match status" value="1"/>
</dbReference>